<evidence type="ECO:0000256" key="1">
    <source>
        <dbReference type="ARBA" id="ARBA00006049"/>
    </source>
</evidence>
<reference evidence="9 10" key="1">
    <citation type="submission" date="2016-08" db="EMBL/GenBank/DDBJ databases">
        <title>Draft genome of Amylibacter sp. strain 4G11.</title>
        <authorList>
            <person name="Wong S.-K."/>
            <person name="Hamasaki K."/>
            <person name="Yoshizawa S."/>
        </authorList>
    </citation>
    <scope>NUCLEOTIDE SEQUENCE [LARGE SCALE GENOMIC DNA]</scope>
    <source>
        <strain evidence="9 10">4G11</strain>
    </source>
</reference>
<dbReference type="GO" id="GO:0005509">
    <property type="term" value="F:calcium ion binding"/>
    <property type="evidence" value="ECO:0007669"/>
    <property type="project" value="InterPro"/>
</dbReference>
<dbReference type="InterPro" id="IPR002048">
    <property type="entry name" value="EF_hand_dom"/>
</dbReference>
<dbReference type="Gene3D" id="1.10.238.10">
    <property type="entry name" value="EF-hand"/>
    <property type="match status" value="2"/>
</dbReference>
<feature type="domain" description="EF-hand" evidence="8">
    <location>
        <begin position="63"/>
        <end position="89"/>
    </location>
</feature>
<feature type="compositionally biased region" description="Basic residues" evidence="6">
    <location>
        <begin position="163"/>
        <end position="177"/>
    </location>
</feature>
<dbReference type="OrthoDB" id="5470953at2"/>
<dbReference type="PANTHER" id="PTHR23055:SF178">
    <property type="entry name" value="NEUROCALCIN HOMOLOG"/>
    <property type="match status" value="1"/>
</dbReference>
<evidence type="ECO:0000256" key="3">
    <source>
        <dbReference type="ARBA" id="ARBA00022723"/>
    </source>
</evidence>
<feature type="chain" id="PRO_5013606317" description="EF-hand domain-containing protein" evidence="7">
    <location>
        <begin position="29"/>
        <end position="177"/>
    </location>
</feature>
<evidence type="ECO:0000256" key="7">
    <source>
        <dbReference type="SAM" id="SignalP"/>
    </source>
</evidence>
<dbReference type="SUPFAM" id="SSF47473">
    <property type="entry name" value="EF-hand"/>
    <property type="match status" value="1"/>
</dbReference>
<evidence type="ECO:0000256" key="2">
    <source>
        <dbReference type="ARBA" id="ARBA00022707"/>
    </source>
</evidence>
<gene>
    <name evidence="9" type="ORF">BFP76_04245</name>
</gene>
<keyword evidence="10" id="KW-1185">Reference proteome</keyword>
<dbReference type="SMART" id="SM00054">
    <property type="entry name" value="EFh"/>
    <property type="match status" value="3"/>
</dbReference>
<comment type="similarity">
    <text evidence="1">Belongs to the recoverin family.</text>
</comment>
<organism evidence="9 10">
    <name type="scientific">Paramylibacter kogurei</name>
    <dbReference type="NCBI Taxonomy" id="1889778"/>
    <lineage>
        <taxon>Bacteria</taxon>
        <taxon>Pseudomonadati</taxon>
        <taxon>Pseudomonadota</taxon>
        <taxon>Alphaproteobacteria</taxon>
        <taxon>Rhodobacterales</taxon>
        <taxon>Paracoccaceae</taxon>
        <taxon>Paramylibacter</taxon>
    </lineage>
</organism>
<comment type="caution">
    <text evidence="9">The sequence shown here is derived from an EMBL/GenBank/DDBJ whole genome shotgun (WGS) entry which is preliminary data.</text>
</comment>
<evidence type="ECO:0000256" key="6">
    <source>
        <dbReference type="SAM" id="MobiDB-lite"/>
    </source>
</evidence>
<dbReference type="PROSITE" id="PS50222">
    <property type="entry name" value="EF_HAND_2"/>
    <property type="match status" value="2"/>
</dbReference>
<dbReference type="PANTHER" id="PTHR23055">
    <property type="entry name" value="CALCIUM BINDING PROTEINS"/>
    <property type="match status" value="1"/>
</dbReference>
<evidence type="ECO:0000313" key="10">
    <source>
        <dbReference type="Proteomes" id="UP000231516"/>
    </source>
</evidence>
<keyword evidence="3" id="KW-0479">Metal-binding</keyword>
<dbReference type="RefSeq" id="WP_099592770.1">
    <property type="nucleotide sequence ID" value="NZ_MDGM01000012.1"/>
</dbReference>
<dbReference type="InterPro" id="IPR011992">
    <property type="entry name" value="EF-hand-dom_pair"/>
</dbReference>
<evidence type="ECO:0000256" key="5">
    <source>
        <dbReference type="ARBA" id="ARBA00023288"/>
    </source>
</evidence>
<name>A0A2G5K6U4_9RHOB</name>
<keyword evidence="2" id="KW-0519">Myristate</keyword>
<proteinExistence type="inferred from homology"/>
<sequence length="177" mass="19497">MKNYMTTAMIAAIITTSASLAFAPIASAKEGPARHGMAFETLDADKDGFVTEQELVAHKTVRFNEIDANKDGGITQEEMGEHMKARFEERAARKKDSERAEKAADPERAQKRLGRMFRAMDENTDGKIVISELSGPEASAVVERLDTDKDGKISKAEMDAAKKMRKGNKAGKRHSHD</sequence>
<dbReference type="PROSITE" id="PS00018">
    <property type="entry name" value="EF_HAND_1"/>
    <property type="match status" value="1"/>
</dbReference>
<keyword evidence="5" id="KW-0449">Lipoprotein</keyword>
<feature type="region of interest" description="Disordered" evidence="6">
    <location>
        <begin position="84"/>
        <end position="111"/>
    </location>
</feature>
<dbReference type="AlphaFoldDB" id="A0A2G5K6U4"/>
<accession>A0A2G5K6U4</accession>
<dbReference type="Pfam" id="PF13202">
    <property type="entry name" value="EF-hand_5"/>
    <property type="match status" value="3"/>
</dbReference>
<evidence type="ECO:0000313" key="9">
    <source>
        <dbReference type="EMBL" id="PIB24424.1"/>
    </source>
</evidence>
<keyword evidence="7" id="KW-0732">Signal</keyword>
<evidence type="ECO:0000259" key="8">
    <source>
        <dbReference type="PROSITE" id="PS50222"/>
    </source>
</evidence>
<protein>
    <recommendedName>
        <fullName evidence="8">EF-hand domain-containing protein</fullName>
    </recommendedName>
</protein>
<keyword evidence="4" id="KW-0677">Repeat</keyword>
<feature type="compositionally biased region" description="Basic and acidic residues" evidence="6">
    <location>
        <begin position="84"/>
        <end position="110"/>
    </location>
</feature>
<feature type="signal peptide" evidence="7">
    <location>
        <begin position="1"/>
        <end position="28"/>
    </location>
</feature>
<dbReference type="InterPro" id="IPR028846">
    <property type="entry name" value="Recoverin"/>
</dbReference>
<feature type="compositionally biased region" description="Basic and acidic residues" evidence="6">
    <location>
        <begin position="143"/>
        <end position="162"/>
    </location>
</feature>
<feature type="region of interest" description="Disordered" evidence="6">
    <location>
        <begin position="142"/>
        <end position="177"/>
    </location>
</feature>
<dbReference type="EMBL" id="MDGM01000012">
    <property type="protein sequence ID" value="PIB24424.1"/>
    <property type="molecule type" value="Genomic_DNA"/>
</dbReference>
<dbReference type="InterPro" id="IPR018247">
    <property type="entry name" value="EF_Hand_1_Ca_BS"/>
</dbReference>
<dbReference type="Proteomes" id="UP000231516">
    <property type="component" value="Unassembled WGS sequence"/>
</dbReference>
<feature type="domain" description="EF-hand" evidence="8">
    <location>
        <begin position="133"/>
        <end position="168"/>
    </location>
</feature>
<evidence type="ECO:0000256" key="4">
    <source>
        <dbReference type="ARBA" id="ARBA00022737"/>
    </source>
</evidence>